<comment type="caution">
    <text evidence="1">The sequence shown here is derived from an EMBL/GenBank/DDBJ whole genome shotgun (WGS) entry which is preliminary data.</text>
</comment>
<reference evidence="1 2" key="1">
    <citation type="submission" date="2024-02" db="EMBL/GenBank/DDBJ databases">
        <title>First draft genome assembly of two strains of Seiridium cardinale.</title>
        <authorList>
            <person name="Emiliani G."/>
            <person name="Scali E."/>
        </authorList>
    </citation>
    <scope>NUCLEOTIDE SEQUENCE [LARGE SCALE GENOMIC DNA]</scope>
    <source>
        <strain evidence="1 2">BM-138-000479</strain>
    </source>
</reference>
<protein>
    <submittedName>
        <fullName evidence="1">Uncharacterized protein</fullName>
    </submittedName>
</protein>
<name>A0ABR2X8E8_9PEZI</name>
<evidence type="ECO:0000313" key="2">
    <source>
        <dbReference type="Proteomes" id="UP001465668"/>
    </source>
</evidence>
<dbReference type="Proteomes" id="UP001465668">
    <property type="component" value="Unassembled WGS sequence"/>
</dbReference>
<organism evidence="1 2">
    <name type="scientific">Seiridium cardinale</name>
    <dbReference type="NCBI Taxonomy" id="138064"/>
    <lineage>
        <taxon>Eukaryota</taxon>
        <taxon>Fungi</taxon>
        <taxon>Dikarya</taxon>
        <taxon>Ascomycota</taxon>
        <taxon>Pezizomycotina</taxon>
        <taxon>Sordariomycetes</taxon>
        <taxon>Xylariomycetidae</taxon>
        <taxon>Amphisphaeriales</taxon>
        <taxon>Sporocadaceae</taxon>
        <taxon>Seiridium</taxon>
    </lineage>
</organism>
<dbReference type="EMBL" id="JARVKM010000102">
    <property type="protein sequence ID" value="KAK9770074.1"/>
    <property type="molecule type" value="Genomic_DNA"/>
</dbReference>
<accession>A0ABR2X8E8</accession>
<evidence type="ECO:0000313" key="1">
    <source>
        <dbReference type="EMBL" id="KAK9770074.1"/>
    </source>
</evidence>
<proteinExistence type="predicted"/>
<keyword evidence="2" id="KW-1185">Reference proteome</keyword>
<sequence length="319" mass="36796">MSKFSATESFKIELRHLEDRQNAIQSTLTLKECLRLVRLDAVITRFITDYWQKSRAVARHDAHRILPSKFHSSLLPGADCRFPTDDMSNTELIQPGGLTLGELTRLKQAFYIYELFTTTLRSQKNRRLVSKTELLRILLGDLPCRDIDGFKTAWWYIERQYTLLHEELYNDFWDLVNEAAAETYMQQTCQDISHPFPMSFQEVTETRGGQLCKYMQPQFASHSATAGFYLLELALGSGRTGYRYLTRSTYGQINAPNIAGFTDSSYTVLLREDLISLRGRPVSTEEDMYEPIQPYRFPRRLDEASNSAHRAAKEAARGM</sequence>
<gene>
    <name evidence="1" type="ORF">SCAR479_13263</name>
</gene>